<name>A0A369K893_HYPMA</name>
<feature type="region of interest" description="Disordered" evidence="1">
    <location>
        <begin position="140"/>
        <end position="372"/>
    </location>
</feature>
<evidence type="ECO:0000313" key="2">
    <source>
        <dbReference type="EMBL" id="RDB30829.1"/>
    </source>
</evidence>
<feature type="compositionally biased region" description="Basic and acidic residues" evidence="1">
    <location>
        <begin position="337"/>
        <end position="351"/>
    </location>
</feature>
<dbReference type="AlphaFoldDB" id="A0A369K893"/>
<feature type="compositionally biased region" description="Basic and acidic residues" evidence="1">
    <location>
        <begin position="165"/>
        <end position="180"/>
    </location>
</feature>
<dbReference type="STRING" id="39966.A0A369K893"/>
<feature type="compositionally biased region" description="Polar residues" evidence="1">
    <location>
        <begin position="107"/>
        <end position="117"/>
    </location>
</feature>
<evidence type="ECO:0000313" key="3">
    <source>
        <dbReference type="Proteomes" id="UP000076154"/>
    </source>
</evidence>
<proteinExistence type="predicted"/>
<protein>
    <submittedName>
        <fullName evidence="2">Uncharacterized protein</fullName>
    </submittedName>
</protein>
<accession>A0A369K893</accession>
<feature type="compositionally biased region" description="Polar residues" evidence="1">
    <location>
        <begin position="149"/>
        <end position="158"/>
    </location>
</feature>
<sequence length="681" mass="73197">MPPKNAKSKSKSSPSVHPFLIVFHKFSYFWASSDTPRRQIQKKTELSKAEVDAIIADALSGGPPSSINISSGKGKAKRKAEDVTPQSYSDIEEIDPPPPATKKRRGTSSTNHVSTDVTAAGPAKLSIAKVLDLALEAASKPMAAPPANDSVSAMSSTGRPVRNRVKTEKARNPDVPEKESPSVPASGKKKKTLERVHSEAAAAREKWAEVKKEPVSPPNVAHKRDGSLPPSDNESLPEVSELVASPVIRRRGHGRRKLPDSDDDQPKTPVRFLSSLPDGDDPADNPFLDTEALEEGADGSDADAGERSVVGDADGEQLGSETGDACDESGSAQGVDDGSKGHDLRRAHSEDQGSEGNASASGSDVDDEGKTPNVVEVDDSAVMQESLWEPQLTAHYKSLPALERFCEVTPFTYAKGDGSTLRVTVGNMAKGMRREELPNLIRGIMFKQSGFYINTACIDPSLLYVDSRRLKITATKQPAVCVMIGLVTECYLRSSVQTGGNQSQYAVHRLTVAPAPQEMRRDMSTWGLLFGFSEMPAPITDSGFSFNTFGEGKFPTFASSAPSTPKKATSRYATAFTSPVMSKARAAQRYDQGLAYEVDVPIYDGRPGKNRGKPFTFSDEDFNGLSTWPLYAGGKHDIPSDSIVAVGYTLATFNVNKIPPVNLCSNIHFVVVLSTPSRELA</sequence>
<organism evidence="2 3">
    <name type="scientific">Hypsizygus marmoreus</name>
    <name type="common">White beech mushroom</name>
    <name type="synonym">Agaricus marmoreus</name>
    <dbReference type="NCBI Taxonomy" id="39966"/>
    <lineage>
        <taxon>Eukaryota</taxon>
        <taxon>Fungi</taxon>
        <taxon>Dikarya</taxon>
        <taxon>Basidiomycota</taxon>
        <taxon>Agaricomycotina</taxon>
        <taxon>Agaricomycetes</taxon>
        <taxon>Agaricomycetidae</taxon>
        <taxon>Agaricales</taxon>
        <taxon>Tricholomatineae</taxon>
        <taxon>Lyophyllaceae</taxon>
        <taxon>Hypsizygus</taxon>
    </lineage>
</organism>
<dbReference type="EMBL" id="LUEZ02000004">
    <property type="protein sequence ID" value="RDB30829.1"/>
    <property type="molecule type" value="Genomic_DNA"/>
</dbReference>
<evidence type="ECO:0000256" key="1">
    <source>
        <dbReference type="SAM" id="MobiDB-lite"/>
    </source>
</evidence>
<feature type="compositionally biased region" description="Basic and acidic residues" evidence="1">
    <location>
        <begin position="193"/>
        <end position="214"/>
    </location>
</feature>
<dbReference type="InParanoid" id="A0A369K893"/>
<gene>
    <name evidence="2" type="ORF">Hypma_005839</name>
</gene>
<feature type="compositionally biased region" description="Low complexity" evidence="1">
    <location>
        <begin position="60"/>
        <end position="73"/>
    </location>
</feature>
<reference evidence="2" key="1">
    <citation type="submission" date="2018-04" db="EMBL/GenBank/DDBJ databases">
        <title>Whole genome sequencing of Hypsizygus marmoreus.</title>
        <authorList>
            <person name="Choi I.-G."/>
            <person name="Min B."/>
            <person name="Kim J.-G."/>
            <person name="Kim S."/>
            <person name="Oh Y.-L."/>
            <person name="Kong W.-S."/>
            <person name="Park H."/>
            <person name="Jeong J."/>
            <person name="Song E.-S."/>
        </authorList>
    </citation>
    <scope>NUCLEOTIDE SEQUENCE [LARGE SCALE GENOMIC DNA]</scope>
    <source>
        <strain evidence="2">51987-8</strain>
    </source>
</reference>
<feature type="compositionally biased region" description="Basic and acidic residues" evidence="1">
    <location>
        <begin position="257"/>
        <end position="266"/>
    </location>
</feature>
<comment type="caution">
    <text evidence="2">The sequence shown here is derived from an EMBL/GenBank/DDBJ whole genome shotgun (WGS) entry which is preliminary data.</text>
</comment>
<keyword evidence="3" id="KW-1185">Reference proteome</keyword>
<dbReference type="OrthoDB" id="3069426at2759"/>
<feature type="region of interest" description="Disordered" evidence="1">
    <location>
        <begin position="57"/>
        <end position="121"/>
    </location>
</feature>
<dbReference type="Proteomes" id="UP000076154">
    <property type="component" value="Unassembled WGS sequence"/>
</dbReference>
<feature type="compositionally biased region" description="Acidic residues" evidence="1">
    <location>
        <begin position="291"/>
        <end position="303"/>
    </location>
</feature>